<dbReference type="STRING" id="46223.SAMN05421852_102145"/>
<keyword evidence="1" id="KW-1133">Transmembrane helix</keyword>
<name>A0A1I3LEI1_9BACL</name>
<dbReference type="AlphaFoldDB" id="A0A1I3LEI1"/>
<evidence type="ECO:0000256" key="1">
    <source>
        <dbReference type="SAM" id="Phobius"/>
    </source>
</evidence>
<keyword evidence="4" id="KW-1185">Reference proteome</keyword>
<evidence type="ECO:0000313" key="4">
    <source>
        <dbReference type="Proteomes" id="UP000199545"/>
    </source>
</evidence>
<keyword evidence="1" id="KW-0812">Transmembrane</keyword>
<dbReference type="Proteomes" id="UP000199545">
    <property type="component" value="Unassembled WGS sequence"/>
</dbReference>
<dbReference type="OrthoDB" id="2990033at2"/>
<feature type="domain" description="Sporulation membrane protein YtrI C-terminal" evidence="2">
    <location>
        <begin position="99"/>
        <end position="167"/>
    </location>
</feature>
<keyword evidence="1" id="KW-0472">Membrane</keyword>
<dbReference type="Pfam" id="PF26347">
    <property type="entry name" value="YtrI_sporulation"/>
    <property type="match status" value="1"/>
</dbReference>
<evidence type="ECO:0000259" key="2">
    <source>
        <dbReference type="Pfam" id="PF26347"/>
    </source>
</evidence>
<dbReference type="RefSeq" id="WP_093227928.1">
    <property type="nucleotide sequence ID" value="NZ_FORR01000002.1"/>
</dbReference>
<reference evidence="3 4" key="1">
    <citation type="submission" date="2016-10" db="EMBL/GenBank/DDBJ databases">
        <authorList>
            <person name="de Groot N.N."/>
        </authorList>
    </citation>
    <scope>NUCLEOTIDE SEQUENCE [LARGE SCALE GENOMIC DNA]</scope>
    <source>
        <strain evidence="3 4">DSM 44778</strain>
    </source>
</reference>
<feature type="transmembrane region" description="Helical" evidence="1">
    <location>
        <begin position="16"/>
        <end position="35"/>
    </location>
</feature>
<sequence>MVKKSLSNIKKHGRSIILFLIGNIVGSASFLFLYSQKLDSLYLERDAIYYANNQKYKQIRKLEQELAKLSQHRIPSPNREETIKKIIVEVDSTYRFGAEMIKAQVEAMLEPFLDKSMQLISNNPELVESVLQKKPIPIDAEQTQKVQVHVKYLSFYNETLKIWVKAEENTGEDLTNYQK</sequence>
<proteinExistence type="predicted"/>
<dbReference type="EMBL" id="FORR01000002">
    <property type="protein sequence ID" value="SFI82795.1"/>
    <property type="molecule type" value="Genomic_DNA"/>
</dbReference>
<protein>
    <recommendedName>
        <fullName evidence="2">Sporulation membrane protein YtrI C-terminal domain-containing protein</fullName>
    </recommendedName>
</protein>
<evidence type="ECO:0000313" key="3">
    <source>
        <dbReference type="EMBL" id="SFI82795.1"/>
    </source>
</evidence>
<organism evidence="3 4">
    <name type="scientific">Thermoflavimicrobium dichotomicum</name>
    <dbReference type="NCBI Taxonomy" id="46223"/>
    <lineage>
        <taxon>Bacteria</taxon>
        <taxon>Bacillati</taxon>
        <taxon>Bacillota</taxon>
        <taxon>Bacilli</taxon>
        <taxon>Bacillales</taxon>
        <taxon>Thermoactinomycetaceae</taxon>
        <taxon>Thermoflavimicrobium</taxon>
    </lineage>
</organism>
<dbReference type="InterPro" id="IPR058620">
    <property type="entry name" value="YtrI_C"/>
</dbReference>
<accession>A0A1I3LEI1</accession>
<gene>
    <name evidence="3" type="ORF">SAMN05421852_102145</name>
</gene>